<keyword evidence="1" id="KW-0472">Membrane</keyword>
<proteinExistence type="predicted"/>
<feature type="transmembrane region" description="Helical" evidence="1">
    <location>
        <begin position="125"/>
        <end position="148"/>
    </location>
</feature>
<sequence length="166" mass="17974">MLLMDNPYATAFWQPFPIWIFIAQHGYLAIRPRSARSGYKTTQAAYIAGFLTGAISHMYYAAPTLLAGDFVGYHAALLPDLAIDASSTVQAAALGLLQWDILFVDLSTLCACLWTAEDLAEFVGIIAWLAVGSIVVGPGAAVVAIFAFRERKLNPPVVNVLEKVKK</sequence>
<dbReference type="STRING" id="436010.A0A166SU28"/>
<evidence type="ECO:0000313" key="2">
    <source>
        <dbReference type="EMBL" id="KZP29827.1"/>
    </source>
</evidence>
<dbReference type="AlphaFoldDB" id="A0A166SU28"/>
<evidence type="ECO:0000256" key="1">
    <source>
        <dbReference type="SAM" id="Phobius"/>
    </source>
</evidence>
<organism evidence="2 3">
    <name type="scientific">Athelia psychrophila</name>
    <dbReference type="NCBI Taxonomy" id="1759441"/>
    <lineage>
        <taxon>Eukaryota</taxon>
        <taxon>Fungi</taxon>
        <taxon>Dikarya</taxon>
        <taxon>Basidiomycota</taxon>
        <taxon>Agaricomycotina</taxon>
        <taxon>Agaricomycetes</taxon>
        <taxon>Agaricomycetidae</taxon>
        <taxon>Atheliales</taxon>
        <taxon>Atheliaceae</taxon>
        <taxon>Athelia</taxon>
    </lineage>
</organism>
<accession>A0A166SU28</accession>
<protein>
    <submittedName>
        <fullName evidence="2">Uncharacterized protein</fullName>
    </submittedName>
</protein>
<keyword evidence="1" id="KW-0812">Transmembrane</keyword>
<dbReference type="Proteomes" id="UP000076532">
    <property type="component" value="Unassembled WGS sequence"/>
</dbReference>
<dbReference type="OrthoDB" id="72269at2759"/>
<reference evidence="2 3" key="1">
    <citation type="journal article" date="2016" name="Mol. Biol. Evol.">
        <title>Comparative Genomics of Early-Diverging Mushroom-Forming Fungi Provides Insights into the Origins of Lignocellulose Decay Capabilities.</title>
        <authorList>
            <person name="Nagy L.G."/>
            <person name="Riley R."/>
            <person name="Tritt A."/>
            <person name="Adam C."/>
            <person name="Daum C."/>
            <person name="Floudas D."/>
            <person name="Sun H."/>
            <person name="Yadav J.S."/>
            <person name="Pangilinan J."/>
            <person name="Larsson K.H."/>
            <person name="Matsuura K."/>
            <person name="Barry K."/>
            <person name="Labutti K."/>
            <person name="Kuo R."/>
            <person name="Ohm R.A."/>
            <person name="Bhattacharya S.S."/>
            <person name="Shirouzu T."/>
            <person name="Yoshinaga Y."/>
            <person name="Martin F.M."/>
            <person name="Grigoriev I.V."/>
            <person name="Hibbett D.S."/>
        </authorList>
    </citation>
    <scope>NUCLEOTIDE SEQUENCE [LARGE SCALE GENOMIC DNA]</scope>
    <source>
        <strain evidence="2 3">CBS 109695</strain>
    </source>
</reference>
<keyword evidence="3" id="KW-1185">Reference proteome</keyword>
<keyword evidence="1" id="KW-1133">Transmembrane helix</keyword>
<feature type="transmembrane region" description="Helical" evidence="1">
    <location>
        <begin position="42"/>
        <end position="62"/>
    </location>
</feature>
<gene>
    <name evidence="2" type="ORF">FIBSPDRAFT_946343</name>
</gene>
<evidence type="ECO:0000313" key="3">
    <source>
        <dbReference type="Proteomes" id="UP000076532"/>
    </source>
</evidence>
<dbReference type="EMBL" id="KV417496">
    <property type="protein sequence ID" value="KZP29827.1"/>
    <property type="molecule type" value="Genomic_DNA"/>
</dbReference>
<feature type="transmembrane region" description="Helical" evidence="1">
    <location>
        <begin position="12"/>
        <end position="30"/>
    </location>
</feature>
<name>A0A166SU28_9AGAM</name>